<evidence type="ECO:0000256" key="3">
    <source>
        <dbReference type="PIRNR" id="PIRNR006429"/>
    </source>
</evidence>
<dbReference type="PIRSF" id="PIRSF500061">
    <property type="entry name" value="GOGAT_lg2_archl"/>
    <property type="match status" value="1"/>
</dbReference>
<dbReference type="RefSeq" id="WP_210033751.1">
    <property type="nucleotide sequence ID" value="NZ_JAGINU010000001.1"/>
</dbReference>
<keyword evidence="2" id="KW-0560">Oxidoreductase</keyword>
<dbReference type="EMBL" id="JAGINU010000001">
    <property type="protein sequence ID" value="MBP2370456.1"/>
    <property type="molecule type" value="Genomic_DNA"/>
</dbReference>
<dbReference type="InterPro" id="IPR002932">
    <property type="entry name" value="Glu_synthdom"/>
</dbReference>
<dbReference type="SUPFAM" id="SSF51395">
    <property type="entry name" value="FMN-linked oxidoreductases"/>
    <property type="match status" value="1"/>
</dbReference>
<dbReference type="Proteomes" id="UP001519295">
    <property type="component" value="Unassembled WGS sequence"/>
</dbReference>
<keyword evidence="6" id="KW-1185">Reference proteome</keyword>
<comment type="caution">
    <text evidence="5">The sequence shown here is derived from an EMBL/GenBank/DDBJ whole genome shotgun (WGS) entry which is preliminary data.</text>
</comment>
<feature type="domain" description="Glutamate synthase" evidence="4">
    <location>
        <begin position="83"/>
        <end position="336"/>
    </location>
</feature>
<accession>A0ABS4W2M7</accession>
<dbReference type="InterPro" id="IPR013785">
    <property type="entry name" value="Aldolase_TIM"/>
</dbReference>
<dbReference type="PANTHER" id="PTHR43819:SF1">
    <property type="entry name" value="ARCHAEAL-TYPE GLUTAMATE SYNTHASE [NADPH]"/>
    <property type="match status" value="1"/>
</dbReference>
<feature type="domain" description="Glutamate synthase" evidence="4">
    <location>
        <begin position="359"/>
        <end position="408"/>
    </location>
</feature>
<dbReference type="CDD" id="cd02808">
    <property type="entry name" value="GltS_FMN"/>
    <property type="match status" value="1"/>
</dbReference>
<protein>
    <submittedName>
        <fullName evidence="5">Glutamate synthase domain-containing protein 2</fullName>
    </submittedName>
</protein>
<dbReference type="Pfam" id="PF01645">
    <property type="entry name" value="Glu_synthase"/>
    <property type="match status" value="2"/>
</dbReference>
<gene>
    <name evidence="5" type="ORF">JOF36_006152</name>
</gene>
<evidence type="ECO:0000259" key="4">
    <source>
        <dbReference type="Pfam" id="PF01645"/>
    </source>
</evidence>
<sequence length="470" mass="50678">MADETAPSDKTVLGHSRIFTPEVVNDIHMKAELGRYRMRGAGIFKKIPHWDELVFLPGTLTRFVIEGYREKCETKTVLGGRFAKKPLELDIPIYITGMSFGALSLEAKMALAKGASMAGTATCSGEGGMIPPERDLSTKWYYQVIQSRYGFNPHHLMLADAVEFFIGQGCKVGMGGHLMGQKVTEQVAEMRSLPAGIDQRSPARHPDWLGPDDLSLKIQEIREATDYQVPIQLKLGASRVYDDVRMAAKCGPDVIFLDGAEGGTGAGPHIATEETGIPLLAAIPEARRALEDVGLADEIDLVVAGGIRNGGDVAKCIALGATAVAIGTAALMALGSNKEIEGADYEGTFGVPASQFYHWHTGKDPAGITTQDPELRKRLVVEEAAERVYNFLHTLTLEVQMLARACGKTDVHSLEPEDLAALTTEAAAMARVPLAGTKYIPGVTEEQTLTEIKDLLAKHIANDTGGRRDV</sequence>
<evidence type="ECO:0000313" key="6">
    <source>
        <dbReference type="Proteomes" id="UP001519295"/>
    </source>
</evidence>
<comment type="similarity">
    <text evidence="1 3">Belongs to the glutamate synthase family.</text>
</comment>
<name>A0ABS4W2M7_9PSEU</name>
<evidence type="ECO:0000256" key="2">
    <source>
        <dbReference type="ARBA" id="ARBA00023002"/>
    </source>
</evidence>
<dbReference type="PIRSF" id="PIRSF006429">
    <property type="entry name" value="GOGAT_lg_2"/>
    <property type="match status" value="1"/>
</dbReference>
<organism evidence="5 6">
    <name type="scientific">Pseudonocardia parietis</name>
    <dbReference type="NCBI Taxonomy" id="570936"/>
    <lineage>
        <taxon>Bacteria</taxon>
        <taxon>Bacillati</taxon>
        <taxon>Actinomycetota</taxon>
        <taxon>Actinomycetes</taxon>
        <taxon>Pseudonocardiales</taxon>
        <taxon>Pseudonocardiaceae</taxon>
        <taxon>Pseudonocardia</taxon>
    </lineage>
</organism>
<dbReference type="InterPro" id="IPR024188">
    <property type="entry name" value="GltB"/>
</dbReference>
<dbReference type="PANTHER" id="PTHR43819">
    <property type="entry name" value="ARCHAEAL-TYPE GLUTAMATE SYNTHASE [NADPH]"/>
    <property type="match status" value="1"/>
</dbReference>
<proteinExistence type="inferred from homology"/>
<dbReference type="InterPro" id="IPR043578">
    <property type="entry name" value="GltB_archl_type"/>
</dbReference>
<evidence type="ECO:0000256" key="1">
    <source>
        <dbReference type="ARBA" id="ARBA00009716"/>
    </source>
</evidence>
<dbReference type="Gene3D" id="3.20.20.70">
    <property type="entry name" value="Aldolase class I"/>
    <property type="match status" value="1"/>
</dbReference>
<reference evidence="5 6" key="1">
    <citation type="submission" date="2021-03" db="EMBL/GenBank/DDBJ databases">
        <title>Sequencing the genomes of 1000 actinobacteria strains.</title>
        <authorList>
            <person name="Klenk H.-P."/>
        </authorList>
    </citation>
    <scope>NUCLEOTIDE SEQUENCE [LARGE SCALE GENOMIC DNA]</scope>
    <source>
        <strain evidence="5 6">DSM 45256</strain>
    </source>
</reference>
<evidence type="ECO:0000313" key="5">
    <source>
        <dbReference type="EMBL" id="MBP2370456.1"/>
    </source>
</evidence>